<reference evidence="2 3" key="1">
    <citation type="submission" date="2015-12" db="EMBL/GenBank/DDBJ databases">
        <title>Draft Genome Sequence of Desulfitobacterium hafniense Strain DH, a Sulfate-reducing Bacterium Isolated from Paddy Soils.</title>
        <authorList>
            <person name="Bao P."/>
            <person name="Zhang X."/>
            <person name="Li G."/>
        </authorList>
    </citation>
    <scope>NUCLEOTIDE SEQUENCE [LARGE SCALE GENOMIC DNA]</scope>
    <source>
        <strain evidence="2 3">DH</strain>
    </source>
</reference>
<proteinExistence type="predicted"/>
<evidence type="ECO:0000313" key="2">
    <source>
        <dbReference type="EMBL" id="KTE89761.1"/>
    </source>
</evidence>
<dbReference type="RefSeq" id="WP_011460313.1">
    <property type="nucleotide sequence ID" value="NZ_LOCK01000061.1"/>
</dbReference>
<sequence length="173" mass="19873">MPLFYQASRNRDRAGGFTLIELLIVITIIGILAVYGTPKYQGLKEQFRLENSAQVIFTELKYAKQLAMDHRRTSYLLLSPDRVGVMQDMDESGNYRDFDSKTFDQMVRFEYTPDRDSWMQPIYDSSGTLLGYGLSYNYQGFASSHGTIWLESTHQQVGVHIEARTGHISVVWP</sequence>
<gene>
    <name evidence="2" type="ORF">AT727_10450</name>
</gene>
<dbReference type="OrthoDB" id="1808257at2"/>
<dbReference type="InterPro" id="IPR012902">
    <property type="entry name" value="N_methyl_site"/>
</dbReference>
<dbReference type="Gene3D" id="3.30.700.10">
    <property type="entry name" value="Glycoprotein, Type 4 Pilin"/>
    <property type="match status" value="1"/>
</dbReference>
<dbReference type="Pfam" id="PF07963">
    <property type="entry name" value="N_methyl"/>
    <property type="match status" value="1"/>
</dbReference>
<keyword evidence="1" id="KW-0472">Membrane</keyword>
<feature type="transmembrane region" description="Helical" evidence="1">
    <location>
        <begin position="14"/>
        <end position="35"/>
    </location>
</feature>
<dbReference type="InterPro" id="IPR045584">
    <property type="entry name" value="Pilin-like"/>
</dbReference>
<accession>A0A0W1JD09</accession>
<protein>
    <recommendedName>
        <fullName evidence="4">Prepilin-type N-terminal cleavage/methylation domain-containing protein</fullName>
    </recommendedName>
</protein>
<dbReference type="NCBIfam" id="TIGR02532">
    <property type="entry name" value="IV_pilin_GFxxxE"/>
    <property type="match status" value="1"/>
</dbReference>
<comment type="caution">
    <text evidence="2">The sequence shown here is derived from an EMBL/GenBank/DDBJ whole genome shotgun (WGS) entry which is preliminary data.</text>
</comment>
<name>A0A0W1JD09_DESHA</name>
<dbReference type="AlphaFoldDB" id="A0A0W1JD09"/>
<dbReference type="Proteomes" id="UP000054623">
    <property type="component" value="Unassembled WGS sequence"/>
</dbReference>
<evidence type="ECO:0008006" key="4">
    <source>
        <dbReference type="Google" id="ProtNLM"/>
    </source>
</evidence>
<keyword evidence="1" id="KW-1133">Transmembrane helix</keyword>
<evidence type="ECO:0000256" key="1">
    <source>
        <dbReference type="SAM" id="Phobius"/>
    </source>
</evidence>
<organism evidence="2 3">
    <name type="scientific">Desulfitobacterium hafniense</name>
    <name type="common">Desulfitobacterium frappieri</name>
    <dbReference type="NCBI Taxonomy" id="49338"/>
    <lineage>
        <taxon>Bacteria</taxon>
        <taxon>Bacillati</taxon>
        <taxon>Bacillota</taxon>
        <taxon>Clostridia</taxon>
        <taxon>Eubacteriales</taxon>
        <taxon>Desulfitobacteriaceae</taxon>
        <taxon>Desulfitobacterium</taxon>
    </lineage>
</organism>
<dbReference type="EMBL" id="LOCK01000061">
    <property type="protein sequence ID" value="KTE89761.1"/>
    <property type="molecule type" value="Genomic_DNA"/>
</dbReference>
<dbReference type="SUPFAM" id="SSF54523">
    <property type="entry name" value="Pili subunits"/>
    <property type="match status" value="1"/>
</dbReference>
<keyword evidence="1" id="KW-0812">Transmembrane</keyword>
<evidence type="ECO:0000313" key="3">
    <source>
        <dbReference type="Proteomes" id="UP000054623"/>
    </source>
</evidence>